<name>A0ABN0W8W5_9ACTN</name>
<evidence type="ECO:0000256" key="10">
    <source>
        <dbReference type="SAM" id="Phobius"/>
    </source>
</evidence>
<dbReference type="EMBL" id="BAAABM010000015">
    <property type="protein sequence ID" value="GAA0329233.1"/>
    <property type="molecule type" value="Genomic_DNA"/>
</dbReference>
<dbReference type="EC" id="2.7.13.3" evidence="2"/>
<feature type="transmembrane region" description="Helical" evidence="10">
    <location>
        <begin position="109"/>
        <end position="130"/>
    </location>
</feature>
<comment type="caution">
    <text evidence="13">The sequence shown here is derived from an EMBL/GenBank/DDBJ whole genome shotgun (WGS) entry which is preliminary data.</text>
</comment>
<keyword evidence="8" id="KW-0902">Two-component regulatory system</keyword>
<feature type="region of interest" description="Disordered" evidence="9">
    <location>
        <begin position="346"/>
        <end position="372"/>
    </location>
</feature>
<dbReference type="CDD" id="cd16917">
    <property type="entry name" value="HATPase_UhpB-NarQ-NarX-like"/>
    <property type="match status" value="1"/>
</dbReference>
<dbReference type="Pfam" id="PF07730">
    <property type="entry name" value="HisKA_3"/>
    <property type="match status" value="1"/>
</dbReference>
<dbReference type="InterPro" id="IPR050482">
    <property type="entry name" value="Sensor_HK_TwoCompSys"/>
</dbReference>
<keyword evidence="10" id="KW-0812">Transmembrane</keyword>
<dbReference type="InterPro" id="IPR011712">
    <property type="entry name" value="Sig_transdc_His_kin_sub3_dim/P"/>
</dbReference>
<dbReference type="InterPro" id="IPR036890">
    <property type="entry name" value="HATPase_C_sf"/>
</dbReference>
<feature type="transmembrane region" description="Helical" evidence="10">
    <location>
        <begin position="69"/>
        <end position="89"/>
    </location>
</feature>
<dbReference type="Proteomes" id="UP001501822">
    <property type="component" value="Unassembled WGS sequence"/>
</dbReference>
<protein>
    <recommendedName>
        <fullName evidence="2">histidine kinase</fullName>
        <ecNumber evidence="2">2.7.13.3</ecNumber>
    </recommendedName>
</protein>
<feature type="region of interest" description="Disordered" evidence="9">
    <location>
        <begin position="1"/>
        <end position="34"/>
    </location>
</feature>
<reference evidence="13 14" key="1">
    <citation type="journal article" date="2019" name="Int. J. Syst. Evol. Microbiol.">
        <title>The Global Catalogue of Microorganisms (GCM) 10K type strain sequencing project: providing services to taxonomists for standard genome sequencing and annotation.</title>
        <authorList>
            <consortium name="The Broad Institute Genomics Platform"/>
            <consortium name="The Broad Institute Genome Sequencing Center for Infectious Disease"/>
            <person name="Wu L."/>
            <person name="Ma J."/>
        </authorList>
    </citation>
    <scope>NUCLEOTIDE SEQUENCE [LARGE SCALE GENOMIC DNA]</scope>
    <source>
        <strain evidence="13 14">JCM 3146</strain>
    </source>
</reference>
<dbReference type="SUPFAM" id="SSF55874">
    <property type="entry name" value="ATPase domain of HSP90 chaperone/DNA topoisomerase II/histidine kinase"/>
    <property type="match status" value="1"/>
</dbReference>
<comment type="catalytic activity">
    <reaction evidence="1">
        <text>ATP + protein L-histidine = ADP + protein N-phospho-L-histidine.</text>
        <dbReference type="EC" id="2.7.13.3"/>
    </reaction>
</comment>
<evidence type="ECO:0000256" key="1">
    <source>
        <dbReference type="ARBA" id="ARBA00000085"/>
    </source>
</evidence>
<accession>A0ABN0W8W5</accession>
<gene>
    <name evidence="13" type="ORF">GCM10010151_18830</name>
</gene>
<keyword evidence="7" id="KW-0067">ATP-binding</keyword>
<keyword evidence="10" id="KW-0472">Membrane</keyword>
<evidence type="ECO:0000259" key="12">
    <source>
        <dbReference type="Pfam" id="PF07730"/>
    </source>
</evidence>
<feature type="transmembrane region" description="Helical" evidence="10">
    <location>
        <begin position="142"/>
        <end position="160"/>
    </location>
</feature>
<dbReference type="Gene3D" id="1.20.5.1930">
    <property type="match status" value="1"/>
</dbReference>
<keyword evidence="3" id="KW-0597">Phosphoprotein</keyword>
<evidence type="ECO:0000256" key="8">
    <source>
        <dbReference type="ARBA" id="ARBA00023012"/>
    </source>
</evidence>
<dbReference type="Gene3D" id="3.30.565.10">
    <property type="entry name" value="Histidine kinase-like ATPase, C-terminal domain"/>
    <property type="match status" value="1"/>
</dbReference>
<dbReference type="PANTHER" id="PTHR24421:SF10">
    <property type="entry name" value="NITRATE_NITRITE SENSOR PROTEIN NARQ"/>
    <property type="match status" value="1"/>
</dbReference>
<evidence type="ECO:0000256" key="6">
    <source>
        <dbReference type="ARBA" id="ARBA00022777"/>
    </source>
</evidence>
<evidence type="ECO:0000256" key="9">
    <source>
        <dbReference type="SAM" id="MobiDB-lite"/>
    </source>
</evidence>
<evidence type="ECO:0000259" key="11">
    <source>
        <dbReference type="Pfam" id="PF02518"/>
    </source>
</evidence>
<evidence type="ECO:0000256" key="7">
    <source>
        <dbReference type="ARBA" id="ARBA00022840"/>
    </source>
</evidence>
<organism evidence="13 14">
    <name type="scientific">Actinoallomurus spadix</name>
    <dbReference type="NCBI Taxonomy" id="79912"/>
    <lineage>
        <taxon>Bacteria</taxon>
        <taxon>Bacillati</taxon>
        <taxon>Actinomycetota</taxon>
        <taxon>Actinomycetes</taxon>
        <taxon>Streptosporangiales</taxon>
        <taxon>Thermomonosporaceae</taxon>
        <taxon>Actinoallomurus</taxon>
    </lineage>
</organism>
<keyword evidence="5" id="KW-0547">Nucleotide-binding</keyword>
<keyword evidence="6" id="KW-0418">Kinase</keyword>
<feature type="domain" description="Histidine kinase/HSP90-like ATPase" evidence="11">
    <location>
        <begin position="306"/>
        <end position="396"/>
    </location>
</feature>
<evidence type="ECO:0000313" key="14">
    <source>
        <dbReference type="Proteomes" id="UP001501822"/>
    </source>
</evidence>
<dbReference type="Pfam" id="PF02518">
    <property type="entry name" value="HATPase_c"/>
    <property type="match status" value="1"/>
</dbReference>
<dbReference type="PANTHER" id="PTHR24421">
    <property type="entry name" value="NITRATE/NITRITE SENSOR PROTEIN NARX-RELATED"/>
    <property type="match status" value="1"/>
</dbReference>
<dbReference type="InterPro" id="IPR003594">
    <property type="entry name" value="HATPase_dom"/>
</dbReference>
<evidence type="ECO:0000256" key="5">
    <source>
        <dbReference type="ARBA" id="ARBA00022741"/>
    </source>
</evidence>
<evidence type="ECO:0000256" key="4">
    <source>
        <dbReference type="ARBA" id="ARBA00022679"/>
    </source>
</evidence>
<keyword evidence="4" id="KW-0808">Transferase</keyword>
<keyword evidence="10" id="KW-1133">Transmembrane helix</keyword>
<evidence type="ECO:0000256" key="2">
    <source>
        <dbReference type="ARBA" id="ARBA00012438"/>
    </source>
</evidence>
<evidence type="ECO:0000256" key="3">
    <source>
        <dbReference type="ARBA" id="ARBA00022553"/>
    </source>
</evidence>
<evidence type="ECO:0000313" key="13">
    <source>
        <dbReference type="EMBL" id="GAA0329233.1"/>
    </source>
</evidence>
<keyword evidence="14" id="KW-1185">Reference proteome</keyword>
<sequence>MSAGDVTSRRGEGDGSPGGVVTSSRGERDGLPGGVVTSSQVDVAVAAGLFAWGAPDVPWWWKPASHVPATPVVLGYLGLELAISVPFLWRRRVPVPVLLIASGGLAVRVALHQHAIAAFAAVLVAAYGLGAYGAQTRRYARWLGWIGLIVAAVIGVTINLHRVAGVPFALLGAAFLVGDAATARRAEAALAVAAAHLTERTRIARELHDVLVHQLSAITVQAGAARLTGSAPAEVLGTVERLAREALNELNHLLGALRRDDEAGTPRRPVPSLAEIDALIGAAHDAGVPADLEVTGRARELSPGLQLSAYRIVQESLTNVARHAPGAATRVTLRYLDDRLAVEIVNGPPGRGRRGGRSATGGRGLPGMRERAESLGGELRASAADGGFRVTAAFPYDAWNGGS</sequence>
<feature type="domain" description="Signal transduction histidine kinase subgroup 3 dimerisation and phosphoacceptor" evidence="12">
    <location>
        <begin position="199"/>
        <end position="261"/>
    </location>
</feature>
<proteinExistence type="predicted"/>